<keyword evidence="2" id="KW-1185">Reference proteome</keyword>
<dbReference type="AlphaFoldDB" id="A0A1S8YG93"/>
<gene>
    <name evidence="1" type="ORF">BTJ39_19245</name>
</gene>
<dbReference type="Proteomes" id="UP000190667">
    <property type="component" value="Unassembled WGS sequence"/>
</dbReference>
<protein>
    <submittedName>
        <fullName evidence="1">Uncharacterized protein</fullName>
    </submittedName>
</protein>
<dbReference type="RefSeq" id="WP_078004339.1">
    <property type="nucleotide sequence ID" value="NZ_MRUL01000017.1"/>
</dbReference>
<proteinExistence type="predicted"/>
<organism evidence="1 2">
    <name type="scientific">Izhakiella australiensis</name>
    <dbReference type="NCBI Taxonomy" id="1926881"/>
    <lineage>
        <taxon>Bacteria</taxon>
        <taxon>Pseudomonadati</taxon>
        <taxon>Pseudomonadota</taxon>
        <taxon>Gammaproteobacteria</taxon>
        <taxon>Enterobacterales</taxon>
        <taxon>Erwiniaceae</taxon>
        <taxon>Izhakiella</taxon>
    </lineage>
</organism>
<evidence type="ECO:0000313" key="1">
    <source>
        <dbReference type="EMBL" id="OON38101.1"/>
    </source>
</evidence>
<sequence>MEKDTKRGSALISAIKSESVVNLSKEYAEYGLDMLIDSDVLKDIPFVNTAVGIFNAVGSVRDYLFTEKLIRFLTQFSELSKSEREAMVDKLNEDDKFTGKAGARIIEIIDRMESEDKPELAANFFKAFACEEISFSEFRRVLVALERIPAFDIPTLAAFSTCDISASVRMEQSLLLAFVNAGLGQNNGRFDGGAILPTALCEIFVKAGKLKSD</sequence>
<dbReference type="EMBL" id="MRUL01000017">
    <property type="protein sequence ID" value="OON38101.1"/>
    <property type="molecule type" value="Genomic_DNA"/>
</dbReference>
<accession>A0A1S8YG93</accession>
<reference evidence="1 2" key="1">
    <citation type="submission" date="2016-12" db="EMBL/GenBank/DDBJ databases">
        <title>Izhakiella australiana sp. nov. of genus Izhakiella isolated from Australian desert.</title>
        <authorList>
            <person name="Ji M."/>
        </authorList>
    </citation>
    <scope>NUCLEOTIDE SEQUENCE [LARGE SCALE GENOMIC DNA]</scope>
    <source>
        <strain evidence="1 2">D4N98</strain>
    </source>
</reference>
<name>A0A1S8YG93_9GAMM</name>
<comment type="caution">
    <text evidence="1">The sequence shown here is derived from an EMBL/GenBank/DDBJ whole genome shotgun (WGS) entry which is preliminary data.</text>
</comment>
<evidence type="ECO:0000313" key="2">
    <source>
        <dbReference type="Proteomes" id="UP000190667"/>
    </source>
</evidence>
<dbReference type="OrthoDB" id="6623169at2"/>